<feature type="signal peptide" evidence="2">
    <location>
        <begin position="1"/>
        <end position="20"/>
    </location>
</feature>
<dbReference type="Pfam" id="PF21294">
    <property type="entry name" value="Polysacc_lyase_14"/>
    <property type="match status" value="1"/>
</dbReference>
<dbReference type="PANTHER" id="PTHR40124:SF1">
    <property type="entry name" value="DISAGGREGATASE RELATED REPEAT PROTEIN"/>
    <property type="match status" value="1"/>
</dbReference>
<evidence type="ECO:0000313" key="4">
    <source>
        <dbReference type="EMBL" id="KAJ7084806.1"/>
    </source>
</evidence>
<keyword evidence="2" id="KW-0732">Signal</keyword>
<dbReference type="PANTHER" id="PTHR40124">
    <property type="match status" value="1"/>
</dbReference>
<comment type="caution">
    <text evidence="4">The sequence shown here is derived from an EMBL/GenBank/DDBJ whole genome shotgun (WGS) entry which is preliminary data.</text>
</comment>
<feature type="domain" description="Polysaccharide lyase 14" evidence="3">
    <location>
        <begin position="204"/>
        <end position="425"/>
    </location>
</feature>
<dbReference type="InterPro" id="IPR048958">
    <property type="entry name" value="Polysacc_lyase_14"/>
</dbReference>
<accession>A0AAD6XSU3</accession>
<proteinExistence type="predicted"/>
<evidence type="ECO:0000313" key="5">
    <source>
        <dbReference type="Proteomes" id="UP001222325"/>
    </source>
</evidence>
<feature type="compositionally biased region" description="Low complexity" evidence="1">
    <location>
        <begin position="125"/>
        <end position="140"/>
    </location>
</feature>
<protein>
    <recommendedName>
        <fullName evidence="3">Polysaccharide lyase 14 domain-containing protein</fullName>
    </recommendedName>
</protein>
<gene>
    <name evidence="4" type="ORF">B0H15DRAFT_847672</name>
</gene>
<feature type="compositionally biased region" description="Gly residues" evidence="1">
    <location>
        <begin position="141"/>
        <end position="152"/>
    </location>
</feature>
<dbReference type="Gene3D" id="2.60.120.200">
    <property type="match status" value="1"/>
</dbReference>
<dbReference type="EMBL" id="JARJCN010000036">
    <property type="protein sequence ID" value="KAJ7084806.1"/>
    <property type="molecule type" value="Genomic_DNA"/>
</dbReference>
<feature type="compositionally biased region" description="Low complexity" evidence="1">
    <location>
        <begin position="63"/>
        <end position="74"/>
    </location>
</feature>
<feature type="compositionally biased region" description="Polar residues" evidence="1">
    <location>
        <begin position="99"/>
        <end position="124"/>
    </location>
</feature>
<feature type="region of interest" description="Disordered" evidence="1">
    <location>
        <begin position="37"/>
        <end position="74"/>
    </location>
</feature>
<evidence type="ECO:0000259" key="3">
    <source>
        <dbReference type="Pfam" id="PF21294"/>
    </source>
</evidence>
<sequence length="433" mass="45001">MHASQFYIFLFAILATSAAANSFHDAHWSRRSHKALARAKPLEQVGRSTEPQRRTARRRSCKPPASSALAGSAAAPSSLAGAKQGSAKAASSVGAPLNPASSATIKSAASQTQKSATNGASSGNTSKTAASSKPTSTGSSSPGGGGGGGGGDVLSLNALFPAGTPGKSWTTSPKSSSAISLSDNTLKPTKLLKDLSHTFMSAPDGKQAMQAIYPKGSYTFTHTPRGGFSFYAPGPDSLDMTTAKTLTFGYSVFFEDGFDFNKGGKLPGLYGGNSLETATGCSGGRRSTECYSARLMWRTGGMGEMYTYLPNYEVSGFAANKAVCNVAPESDCNPTYGASVGRGAFTFPTGKWTTVAERVQLNDVGKANGAIELWVNGKSVISVDGLILRDSAAGRHRGIQFQTFFGGSQPEWASPKTQKAYFSDFSVALIESL</sequence>
<reference evidence="4" key="1">
    <citation type="submission" date="2023-03" db="EMBL/GenBank/DDBJ databases">
        <title>Massive genome expansion in bonnet fungi (Mycena s.s.) driven by repeated elements and novel gene families across ecological guilds.</title>
        <authorList>
            <consortium name="Lawrence Berkeley National Laboratory"/>
            <person name="Harder C.B."/>
            <person name="Miyauchi S."/>
            <person name="Viragh M."/>
            <person name="Kuo A."/>
            <person name="Thoen E."/>
            <person name="Andreopoulos B."/>
            <person name="Lu D."/>
            <person name="Skrede I."/>
            <person name="Drula E."/>
            <person name="Henrissat B."/>
            <person name="Morin E."/>
            <person name="Kohler A."/>
            <person name="Barry K."/>
            <person name="LaButti K."/>
            <person name="Morin E."/>
            <person name="Salamov A."/>
            <person name="Lipzen A."/>
            <person name="Mereny Z."/>
            <person name="Hegedus B."/>
            <person name="Baldrian P."/>
            <person name="Stursova M."/>
            <person name="Weitz H."/>
            <person name="Taylor A."/>
            <person name="Grigoriev I.V."/>
            <person name="Nagy L.G."/>
            <person name="Martin F."/>
            <person name="Kauserud H."/>
        </authorList>
    </citation>
    <scope>NUCLEOTIDE SEQUENCE</scope>
    <source>
        <strain evidence="4">CBHHK173m</strain>
    </source>
</reference>
<evidence type="ECO:0000256" key="2">
    <source>
        <dbReference type="SAM" id="SignalP"/>
    </source>
</evidence>
<dbReference type="AlphaFoldDB" id="A0AAD6XSU3"/>
<dbReference type="Proteomes" id="UP001222325">
    <property type="component" value="Unassembled WGS sequence"/>
</dbReference>
<name>A0AAD6XSU3_9AGAR</name>
<organism evidence="4 5">
    <name type="scientific">Mycena belliarum</name>
    <dbReference type="NCBI Taxonomy" id="1033014"/>
    <lineage>
        <taxon>Eukaryota</taxon>
        <taxon>Fungi</taxon>
        <taxon>Dikarya</taxon>
        <taxon>Basidiomycota</taxon>
        <taxon>Agaricomycotina</taxon>
        <taxon>Agaricomycetes</taxon>
        <taxon>Agaricomycetidae</taxon>
        <taxon>Agaricales</taxon>
        <taxon>Marasmiineae</taxon>
        <taxon>Mycenaceae</taxon>
        <taxon>Mycena</taxon>
    </lineage>
</organism>
<feature type="chain" id="PRO_5042175838" description="Polysaccharide lyase 14 domain-containing protein" evidence="2">
    <location>
        <begin position="21"/>
        <end position="433"/>
    </location>
</feature>
<feature type="region of interest" description="Disordered" evidence="1">
    <location>
        <begin position="91"/>
        <end position="157"/>
    </location>
</feature>
<evidence type="ECO:0000256" key="1">
    <source>
        <dbReference type="SAM" id="MobiDB-lite"/>
    </source>
</evidence>
<keyword evidence="5" id="KW-1185">Reference proteome</keyword>